<proteinExistence type="inferred from homology"/>
<evidence type="ECO:0000313" key="11">
    <source>
        <dbReference type="Proteomes" id="UP000178348"/>
    </source>
</evidence>
<dbReference type="AlphaFoldDB" id="A0A1G2CH57"/>
<dbReference type="SUPFAM" id="SSF55658">
    <property type="entry name" value="L9 N-domain-like"/>
    <property type="match status" value="1"/>
</dbReference>
<dbReference type="Gene3D" id="3.40.5.10">
    <property type="entry name" value="Ribosomal protein L9, N-terminal domain"/>
    <property type="match status" value="1"/>
</dbReference>
<dbReference type="InterPro" id="IPR009027">
    <property type="entry name" value="Ribosomal_bL9/RNase_H1_N"/>
</dbReference>
<evidence type="ECO:0000313" key="10">
    <source>
        <dbReference type="EMBL" id="OGZ00733.1"/>
    </source>
</evidence>
<name>A0A1G2CH57_9BACT</name>
<feature type="domain" description="Ribosomal protein L9" evidence="8">
    <location>
        <begin position="1"/>
        <end position="47"/>
    </location>
</feature>
<feature type="domain" description="Large ribosomal subunit protein bL9 C-terminal" evidence="9">
    <location>
        <begin position="67"/>
        <end position="146"/>
    </location>
</feature>
<dbReference type="InterPro" id="IPR000244">
    <property type="entry name" value="Ribosomal_bL9"/>
</dbReference>
<dbReference type="SUPFAM" id="SSF55653">
    <property type="entry name" value="Ribosomal protein L9 C-domain"/>
    <property type="match status" value="1"/>
</dbReference>
<evidence type="ECO:0000256" key="1">
    <source>
        <dbReference type="ARBA" id="ARBA00010605"/>
    </source>
</evidence>
<evidence type="ECO:0000256" key="3">
    <source>
        <dbReference type="ARBA" id="ARBA00022884"/>
    </source>
</evidence>
<dbReference type="HAMAP" id="MF_00503">
    <property type="entry name" value="Ribosomal_bL9"/>
    <property type="match status" value="1"/>
</dbReference>
<evidence type="ECO:0000256" key="7">
    <source>
        <dbReference type="HAMAP-Rule" id="MF_00503"/>
    </source>
</evidence>
<keyword evidence="2 7" id="KW-0699">rRNA-binding</keyword>
<dbReference type="GO" id="GO:1990904">
    <property type="term" value="C:ribonucleoprotein complex"/>
    <property type="evidence" value="ECO:0007669"/>
    <property type="project" value="UniProtKB-KW"/>
</dbReference>
<dbReference type="Gene3D" id="3.10.430.100">
    <property type="entry name" value="Ribosomal protein L9, C-terminal domain"/>
    <property type="match status" value="1"/>
</dbReference>
<evidence type="ECO:0000259" key="9">
    <source>
        <dbReference type="Pfam" id="PF03948"/>
    </source>
</evidence>
<evidence type="ECO:0000256" key="4">
    <source>
        <dbReference type="ARBA" id="ARBA00022980"/>
    </source>
</evidence>
<dbReference type="GO" id="GO:0006412">
    <property type="term" value="P:translation"/>
    <property type="evidence" value="ECO:0007669"/>
    <property type="project" value="UniProtKB-UniRule"/>
</dbReference>
<sequence length="149" mass="17125">MKIILLQDVRGVGKKYEMKEVADGYGRNFLVAKGLAKAVTPETQKQVMAQKARMEKEGAEFKKRLGELARNINTHHLEFHLRTDSKGSVFGSVTKEMILKAMREHEWLRTERVEVQLPHPIKEIGDHEVAVRLKQEFTAKLKVIVRPQP</sequence>
<dbReference type="InterPro" id="IPR036935">
    <property type="entry name" value="Ribosomal_bL9_N_sf"/>
</dbReference>
<dbReference type="InterPro" id="IPR036791">
    <property type="entry name" value="Ribosomal_bL9_C_sf"/>
</dbReference>
<dbReference type="PANTHER" id="PTHR21368">
    <property type="entry name" value="50S RIBOSOMAL PROTEIN L9"/>
    <property type="match status" value="1"/>
</dbReference>
<dbReference type="GO" id="GO:0019843">
    <property type="term" value="F:rRNA binding"/>
    <property type="evidence" value="ECO:0007669"/>
    <property type="project" value="UniProtKB-UniRule"/>
</dbReference>
<keyword evidence="4 7" id="KW-0689">Ribosomal protein</keyword>
<comment type="similarity">
    <text evidence="1 7">Belongs to the bacterial ribosomal protein bL9 family.</text>
</comment>
<dbReference type="Proteomes" id="UP000178348">
    <property type="component" value="Unassembled WGS sequence"/>
</dbReference>
<dbReference type="InterPro" id="IPR020594">
    <property type="entry name" value="Ribosomal_bL9_bac/chp"/>
</dbReference>
<protein>
    <recommendedName>
        <fullName evidence="6 7">Large ribosomal subunit protein bL9</fullName>
    </recommendedName>
</protein>
<dbReference type="Pfam" id="PF01281">
    <property type="entry name" value="Ribosomal_L9_N"/>
    <property type="match status" value="1"/>
</dbReference>
<dbReference type="InterPro" id="IPR020070">
    <property type="entry name" value="Ribosomal_bL9_N"/>
</dbReference>
<keyword evidence="3 7" id="KW-0694">RNA-binding</keyword>
<dbReference type="GO" id="GO:0003735">
    <property type="term" value="F:structural constituent of ribosome"/>
    <property type="evidence" value="ECO:0007669"/>
    <property type="project" value="InterPro"/>
</dbReference>
<comment type="function">
    <text evidence="7">Binds to the 23S rRNA.</text>
</comment>
<dbReference type="Pfam" id="PF03948">
    <property type="entry name" value="Ribosomal_L9_C"/>
    <property type="match status" value="1"/>
</dbReference>
<evidence type="ECO:0000256" key="6">
    <source>
        <dbReference type="ARBA" id="ARBA00035292"/>
    </source>
</evidence>
<dbReference type="InterPro" id="IPR020069">
    <property type="entry name" value="Ribosomal_bL9_C"/>
</dbReference>
<accession>A0A1G2CH57</accession>
<reference evidence="10 11" key="1">
    <citation type="journal article" date="2016" name="Nat. Commun.">
        <title>Thousands of microbial genomes shed light on interconnected biogeochemical processes in an aquifer system.</title>
        <authorList>
            <person name="Anantharaman K."/>
            <person name="Brown C.T."/>
            <person name="Hug L.A."/>
            <person name="Sharon I."/>
            <person name="Castelle C.J."/>
            <person name="Probst A.J."/>
            <person name="Thomas B.C."/>
            <person name="Singh A."/>
            <person name="Wilkins M.J."/>
            <person name="Karaoz U."/>
            <person name="Brodie E.L."/>
            <person name="Williams K.H."/>
            <person name="Hubbard S.S."/>
            <person name="Banfield J.F."/>
        </authorList>
    </citation>
    <scope>NUCLEOTIDE SEQUENCE [LARGE SCALE GENOMIC DNA]</scope>
</reference>
<gene>
    <name evidence="7" type="primary">rplI</name>
    <name evidence="10" type="ORF">A2946_03305</name>
</gene>
<dbReference type="NCBIfam" id="TIGR00158">
    <property type="entry name" value="L9"/>
    <property type="match status" value="1"/>
</dbReference>
<dbReference type="EMBL" id="MHLB01000057">
    <property type="protein sequence ID" value="OGZ00733.1"/>
    <property type="molecule type" value="Genomic_DNA"/>
</dbReference>
<keyword evidence="5 7" id="KW-0687">Ribonucleoprotein</keyword>
<dbReference type="GO" id="GO:0005840">
    <property type="term" value="C:ribosome"/>
    <property type="evidence" value="ECO:0007669"/>
    <property type="project" value="UniProtKB-KW"/>
</dbReference>
<evidence type="ECO:0000259" key="8">
    <source>
        <dbReference type="Pfam" id="PF01281"/>
    </source>
</evidence>
<comment type="caution">
    <text evidence="10">The sequence shown here is derived from an EMBL/GenBank/DDBJ whole genome shotgun (WGS) entry which is preliminary data.</text>
</comment>
<organism evidence="10 11">
    <name type="scientific">Candidatus Liptonbacteria bacterium RIFCSPLOWO2_01_FULL_53_13</name>
    <dbReference type="NCBI Taxonomy" id="1798651"/>
    <lineage>
        <taxon>Bacteria</taxon>
        <taxon>Candidatus Liptoniibacteriota</taxon>
    </lineage>
</organism>
<evidence type="ECO:0000256" key="2">
    <source>
        <dbReference type="ARBA" id="ARBA00022730"/>
    </source>
</evidence>
<evidence type="ECO:0000256" key="5">
    <source>
        <dbReference type="ARBA" id="ARBA00023274"/>
    </source>
</evidence>